<evidence type="ECO:0000313" key="4">
    <source>
        <dbReference type="Proteomes" id="UP000254893"/>
    </source>
</evidence>
<keyword evidence="2" id="KW-0472">Membrane</keyword>
<dbReference type="AlphaFoldDB" id="A0A380CLI4"/>
<reference evidence="3 4" key="1">
    <citation type="submission" date="2018-06" db="EMBL/GenBank/DDBJ databases">
        <authorList>
            <consortium name="Pathogen Informatics"/>
            <person name="Doyle S."/>
        </authorList>
    </citation>
    <scope>NUCLEOTIDE SEQUENCE [LARGE SCALE GENOMIC DNA]</scope>
    <source>
        <strain evidence="3 4">NCTC11388</strain>
    </source>
</reference>
<feature type="region of interest" description="Disordered" evidence="1">
    <location>
        <begin position="1"/>
        <end position="23"/>
    </location>
</feature>
<sequence>MMNKNKRQVKALSVSSSKTEKGMKKLRANMDRYFDKLDERWRELPLRKQHQYTLYFFVGYLLLTMAVIGKVMYDTSKSGNDIIIEHIENPVLKKSESPARLQDTLSTILKNKIYERK</sequence>
<organism evidence="3 4">
    <name type="scientific">Sphingobacterium spiritivorum</name>
    <name type="common">Flavobacterium spiritivorum</name>
    <dbReference type="NCBI Taxonomy" id="258"/>
    <lineage>
        <taxon>Bacteria</taxon>
        <taxon>Pseudomonadati</taxon>
        <taxon>Bacteroidota</taxon>
        <taxon>Sphingobacteriia</taxon>
        <taxon>Sphingobacteriales</taxon>
        <taxon>Sphingobacteriaceae</taxon>
        <taxon>Sphingobacterium</taxon>
    </lineage>
</organism>
<keyword evidence="2" id="KW-0812">Transmembrane</keyword>
<evidence type="ECO:0000256" key="2">
    <source>
        <dbReference type="SAM" id="Phobius"/>
    </source>
</evidence>
<feature type="transmembrane region" description="Helical" evidence="2">
    <location>
        <begin position="52"/>
        <end position="73"/>
    </location>
</feature>
<dbReference type="Proteomes" id="UP000254893">
    <property type="component" value="Unassembled WGS sequence"/>
</dbReference>
<gene>
    <name evidence="3" type="ORF">NCTC11388_03328</name>
</gene>
<evidence type="ECO:0000313" key="3">
    <source>
        <dbReference type="EMBL" id="SUJ23417.1"/>
    </source>
</evidence>
<keyword evidence="2" id="KW-1133">Transmembrane helix</keyword>
<proteinExistence type="predicted"/>
<accession>A0A380CLI4</accession>
<dbReference type="EMBL" id="UGYW01000002">
    <property type="protein sequence ID" value="SUJ23417.1"/>
    <property type="molecule type" value="Genomic_DNA"/>
</dbReference>
<name>A0A380CLI4_SPHSI</name>
<evidence type="ECO:0000256" key="1">
    <source>
        <dbReference type="SAM" id="MobiDB-lite"/>
    </source>
</evidence>
<evidence type="ECO:0008006" key="5">
    <source>
        <dbReference type="Google" id="ProtNLM"/>
    </source>
</evidence>
<protein>
    <recommendedName>
        <fullName evidence="5">Nitrogen regulatory IIA protein</fullName>
    </recommendedName>
</protein>